<sequence length="74" mass="8202">MKTSSNKKGILITGTSVVRGLEVIIALFLIYAFVQILGFGQPIDMVPLLMMVSSLFILKTTLGREKEKKNEQDS</sequence>
<dbReference type="EMBL" id="FM252032">
    <property type="protein sequence ID" value="CAZ55549.1"/>
    <property type="molecule type" value="Genomic_DNA"/>
</dbReference>
<dbReference type="Proteomes" id="UP000009077">
    <property type="component" value="Chromosome"/>
</dbReference>
<dbReference type="HOGENOM" id="CLU_2686363_0_0_9"/>
<keyword evidence="1" id="KW-0472">Membrane</keyword>
<keyword evidence="1" id="KW-1133">Transmembrane helix</keyword>
<organism evidence="2 3">
    <name type="scientific">Streptococcus suis (strain BM407)</name>
    <dbReference type="NCBI Taxonomy" id="568814"/>
    <lineage>
        <taxon>Bacteria</taxon>
        <taxon>Bacillati</taxon>
        <taxon>Bacillota</taxon>
        <taxon>Bacilli</taxon>
        <taxon>Lactobacillales</taxon>
        <taxon>Streptococcaceae</taxon>
        <taxon>Streptococcus</taxon>
    </lineage>
</organism>
<name>A0A0H3MUF5_STRS4</name>
<dbReference type="KEGG" id="ssb:SSUBM407_0715"/>
<protein>
    <submittedName>
        <fullName evidence="2">Membrane protein</fullName>
    </submittedName>
</protein>
<dbReference type="PATRIC" id="fig|568814.3.peg.740"/>
<proteinExistence type="predicted"/>
<dbReference type="GeneID" id="8153526"/>
<evidence type="ECO:0000313" key="3">
    <source>
        <dbReference type="Proteomes" id="UP000009077"/>
    </source>
</evidence>
<feature type="transmembrane region" description="Helical" evidence="1">
    <location>
        <begin position="21"/>
        <end position="39"/>
    </location>
</feature>
<accession>A0A0H3MUF5</accession>
<reference evidence="2 3" key="1">
    <citation type="journal article" date="2009" name="PLoS ONE">
        <title>Rapid evolution of virulence and drug resistance in the emerging zoonotic pathogen Streptococcus suis.</title>
        <authorList>
            <person name="Holden M.T.G."/>
            <person name="Hauser H."/>
            <person name="Sanders M."/>
            <person name="Ngo T.H."/>
            <person name="Cherevach I."/>
            <person name="Cronin A."/>
            <person name="Goodhead I."/>
            <person name="Mungall K."/>
            <person name="Quail M.A."/>
            <person name="Price C."/>
            <person name="Rabbinowitsch E."/>
            <person name="Sharp S."/>
            <person name="Croucher N.J."/>
            <person name="Chieu T.B."/>
            <person name="Mai N.T.H."/>
            <person name="Diep T.S."/>
            <person name="Chinh N.T."/>
            <person name="Kehoe M."/>
            <person name="Leigh J.A."/>
            <person name="Ward P.N."/>
            <person name="Dowson C.G."/>
            <person name="Whatmore A.M."/>
            <person name="Chanter N."/>
            <person name="Iversen P."/>
            <person name="Gottschalk M."/>
            <person name="Slater J.D."/>
            <person name="Smith H.E."/>
            <person name="Spratt B.G."/>
            <person name="Xu J."/>
            <person name="Ye C."/>
            <person name="Bentley S."/>
            <person name="Barrell B.G."/>
            <person name="Schultsz C."/>
            <person name="Maskell D.J."/>
            <person name="Parkhill J."/>
        </authorList>
    </citation>
    <scope>NUCLEOTIDE SEQUENCE [LARGE SCALE GENOMIC DNA]</scope>
    <source>
        <strain evidence="2 3">BM407</strain>
    </source>
</reference>
<dbReference type="RefSeq" id="WP_012775188.1">
    <property type="nucleotide sequence ID" value="NC_012926.1"/>
</dbReference>
<evidence type="ECO:0000313" key="2">
    <source>
        <dbReference type="EMBL" id="CAZ55549.1"/>
    </source>
</evidence>
<evidence type="ECO:0000256" key="1">
    <source>
        <dbReference type="SAM" id="Phobius"/>
    </source>
</evidence>
<dbReference type="AlphaFoldDB" id="A0A0H3MUF5"/>
<gene>
    <name evidence="2" type="ordered locus">SSUBM407_0715</name>
</gene>
<keyword evidence="3" id="KW-1185">Reference proteome</keyword>
<keyword evidence="1" id="KW-0812">Transmembrane</keyword>